<comment type="similarity">
    <text evidence="1 11">Belongs to the ribonucleoside diphosphate reductase large chain family.</text>
</comment>
<dbReference type="GO" id="GO:0070318">
    <property type="term" value="P:positive regulation of G0 to G1 transition"/>
    <property type="evidence" value="ECO:0007669"/>
    <property type="project" value="UniProtKB-ARBA"/>
</dbReference>
<dbReference type="Pfam" id="PF00317">
    <property type="entry name" value="Ribonuc_red_lgN"/>
    <property type="match status" value="1"/>
</dbReference>
<dbReference type="PANTHER" id="PTHR11573:SF6">
    <property type="entry name" value="RIBONUCLEOSIDE-DIPHOSPHATE REDUCTASE LARGE SUBUNIT"/>
    <property type="match status" value="1"/>
</dbReference>
<proteinExistence type="inferred from homology"/>
<evidence type="ECO:0000256" key="9">
    <source>
        <dbReference type="ARBA" id="ARBA00047754"/>
    </source>
</evidence>
<dbReference type="InterPro" id="IPR008926">
    <property type="entry name" value="RNR_R1-su_N"/>
</dbReference>
<dbReference type="GO" id="GO:0005739">
    <property type="term" value="C:mitochondrion"/>
    <property type="evidence" value="ECO:0007669"/>
    <property type="project" value="GOC"/>
</dbReference>
<accession>A0A8C6PUT5</accession>
<evidence type="ECO:0000313" key="13">
    <source>
        <dbReference type="Ensembl" id="ENSNFUP00015048395.1"/>
    </source>
</evidence>
<reference evidence="13" key="1">
    <citation type="submission" date="2014-08" db="EMBL/GenBank/DDBJ databases">
        <authorList>
            <person name="Senf B."/>
            <person name="Petzold A."/>
            <person name="Downie B.R."/>
            <person name="Koch P."/>
            <person name="Platzer M."/>
        </authorList>
    </citation>
    <scope>NUCLEOTIDE SEQUENCE [LARGE SCALE GENOMIC DNA]</scope>
    <source>
        <strain evidence="13">GRZ</strain>
    </source>
</reference>
<keyword evidence="7" id="KW-1015">Disulfide bond</keyword>
<dbReference type="GO" id="GO:0006264">
    <property type="term" value="P:mitochondrial DNA replication"/>
    <property type="evidence" value="ECO:0007669"/>
    <property type="project" value="UniProtKB-ARBA"/>
</dbReference>
<dbReference type="NCBIfam" id="TIGR02506">
    <property type="entry name" value="NrdE_NrdA"/>
    <property type="match status" value="1"/>
</dbReference>
<dbReference type="GO" id="GO:0009185">
    <property type="term" value="P:ribonucleoside diphosphate metabolic process"/>
    <property type="evidence" value="ECO:0007669"/>
    <property type="project" value="UniProtKB-ARBA"/>
</dbReference>
<evidence type="ECO:0000256" key="5">
    <source>
        <dbReference type="ARBA" id="ARBA00023002"/>
    </source>
</evidence>
<reference evidence="13" key="2">
    <citation type="submission" date="2025-08" db="UniProtKB">
        <authorList>
            <consortium name="Ensembl"/>
        </authorList>
    </citation>
    <scope>IDENTIFICATION</scope>
</reference>
<evidence type="ECO:0000256" key="11">
    <source>
        <dbReference type="RuleBase" id="RU003410"/>
    </source>
</evidence>
<gene>
    <name evidence="13" type="primary">RRM1</name>
    <name evidence="13" type="synonym">LOC107386517</name>
</gene>
<comment type="function">
    <text evidence="8 11">Provides the precursors necessary for DNA synthesis. Catalyzes the biosynthesis of deoxyribonucleotides from the corresponding ribonucleotides.</text>
</comment>
<dbReference type="UniPathway" id="UPA00326"/>
<evidence type="ECO:0000256" key="1">
    <source>
        <dbReference type="ARBA" id="ARBA00010406"/>
    </source>
</evidence>
<evidence type="ECO:0000256" key="6">
    <source>
        <dbReference type="ARBA" id="ARBA00023116"/>
    </source>
</evidence>
<evidence type="ECO:0000256" key="8">
    <source>
        <dbReference type="ARBA" id="ARBA00024942"/>
    </source>
</evidence>
<dbReference type="EC" id="1.17.4.1" evidence="11"/>
<keyword evidence="6 11" id="KW-0215">Deoxyribonucleotide synthesis</keyword>
<dbReference type="GO" id="GO:0009265">
    <property type="term" value="P:2'-deoxyribonucleotide biosynthetic process"/>
    <property type="evidence" value="ECO:0007669"/>
    <property type="project" value="UniProtKB-ARBA"/>
</dbReference>
<dbReference type="Proteomes" id="UP000694548">
    <property type="component" value="Chromosome sgr11"/>
</dbReference>
<protein>
    <recommendedName>
        <fullName evidence="11">Ribonucleoside-diphosphate reductase</fullName>
        <ecNumber evidence="11">1.17.4.1</ecNumber>
    </recommendedName>
</protein>
<dbReference type="GeneTree" id="ENSGT00910000144246"/>
<evidence type="ECO:0000259" key="12">
    <source>
        <dbReference type="PROSITE" id="PS51161"/>
    </source>
</evidence>
<dbReference type="InterPro" id="IPR005144">
    <property type="entry name" value="ATP-cone_dom"/>
</dbReference>
<keyword evidence="3 10" id="KW-0547">Nucleotide-binding</keyword>
<dbReference type="PRINTS" id="PR01183">
    <property type="entry name" value="RIBORDTASEM1"/>
</dbReference>
<keyword evidence="2" id="KW-0021">Allosteric enzyme</keyword>
<evidence type="ECO:0000256" key="10">
    <source>
        <dbReference type="PROSITE-ProRule" id="PRU00492"/>
    </source>
</evidence>
<dbReference type="Pfam" id="PF02867">
    <property type="entry name" value="Ribonuc_red_lgC"/>
    <property type="match status" value="1"/>
</dbReference>
<reference evidence="13" key="3">
    <citation type="submission" date="2025-09" db="UniProtKB">
        <authorList>
            <consortium name="Ensembl"/>
        </authorList>
    </citation>
    <scope>IDENTIFICATION</scope>
</reference>
<name>A0A8C6PUT5_NOTFU</name>
<evidence type="ECO:0000313" key="14">
    <source>
        <dbReference type="Proteomes" id="UP000694548"/>
    </source>
</evidence>
<dbReference type="InterPro" id="IPR013509">
    <property type="entry name" value="RNR_lsu_N"/>
</dbReference>
<dbReference type="InterPro" id="IPR039718">
    <property type="entry name" value="Rrm1"/>
</dbReference>
<feature type="domain" description="ATP-cone" evidence="12">
    <location>
        <begin position="1"/>
        <end position="92"/>
    </location>
</feature>
<evidence type="ECO:0000256" key="7">
    <source>
        <dbReference type="ARBA" id="ARBA00023157"/>
    </source>
</evidence>
<dbReference type="CDD" id="cd01679">
    <property type="entry name" value="RNR_I"/>
    <property type="match status" value="1"/>
</dbReference>
<dbReference type="AlphaFoldDB" id="A0A8C6PUT5"/>
<dbReference type="Ensembl" id="ENSNFUT00015050497.1">
    <property type="protein sequence ID" value="ENSNFUP00015048395.1"/>
    <property type="gene ID" value="ENSNFUG00015022779.1"/>
</dbReference>
<evidence type="ECO:0000256" key="4">
    <source>
        <dbReference type="ARBA" id="ARBA00022840"/>
    </source>
</evidence>
<comment type="catalytic activity">
    <reaction evidence="9 11">
        <text>a 2'-deoxyribonucleoside 5'-diphosphate + [thioredoxin]-disulfide + H2O = a ribonucleoside 5'-diphosphate + [thioredoxin]-dithiol</text>
        <dbReference type="Rhea" id="RHEA:23252"/>
        <dbReference type="Rhea" id="RHEA-COMP:10698"/>
        <dbReference type="Rhea" id="RHEA-COMP:10700"/>
        <dbReference type="ChEBI" id="CHEBI:15377"/>
        <dbReference type="ChEBI" id="CHEBI:29950"/>
        <dbReference type="ChEBI" id="CHEBI:50058"/>
        <dbReference type="ChEBI" id="CHEBI:57930"/>
        <dbReference type="ChEBI" id="CHEBI:73316"/>
        <dbReference type="EC" id="1.17.4.1"/>
    </reaction>
</comment>
<dbReference type="InterPro" id="IPR013346">
    <property type="entry name" value="NrdE_NrdA_C"/>
</dbReference>
<dbReference type="PANTHER" id="PTHR11573">
    <property type="entry name" value="RIBONUCLEOSIDE-DIPHOSPHATE REDUCTASE LARGE CHAIN"/>
    <property type="match status" value="1"/>
</dbReference>
<keyword evidence="14" id="KW-1185">Reference proteome</keyword>
<dbReference type="PROSITE" id="PS00089">
    <property type="entry name" value="RIBORED_LARGE"/>
    <property type="match status" value="1"/>
</dbReference>
<dbReference type="Pfam" id="PF03477">
    <property type="entry name" value="ATP-cone"/>
    <property type="match status" value="1"/>
</dbReference>
<dbReference type="Gene3D" id="3.20.70.20">
    <property type="match status" value="1"/>
</dbReference>
<dbReference type="GO" id="GO:0004748">
    <property type="term" value="F:ribonucleoside-diphosphate reductase activity, thioredoxin disulfide as acceptor"/>
    <property type="evidence" value="ECO:0007669"/>
    <property type="project" value="UniProtKB-EC"/>
</dbReference>
<dbReference type="SUPFAM" id="SSF48168">
    <property type="entry name" value="R1 subunit of ribonucleotide reductase, N-terminal domain"/>
    <property type="match status" value="1"/>
</dbReference>
<dbReference type="InterPro" id="IPR000788">
    <property type="entry name" value="RNR_lg_C"/>
</dbReference>
<sequence length="793" mass="89826">MHVIKRDGRHEAVSFDKITFRIQKLCYGLNNDFVDPAEITMKVIQGLYSGVTTVELDTLAAETAATLTTKHPDYAILAARIAVSNLHKETKKVFSDVMEDLYNYVNPLNKRHSPMISKDTLDVILENKSRLNSCIIYDRDFTYNFFGFKTLERAYLLKINGKVAERPQHMLMRVSVGIHKGDVDAAIETYNLLSEKWFTHASPTLFNAGSNRPQLSSCFLLSMKDDSIDGIYDTLRQCALISKSAGGIGIAVSCIRGTGSYIAGTNGTSNGLVPMLRVYNNTARYVDQGGNKRPGAFAVYLEPWHSDVFDFLELKKNTGKEEQRARDLFFALWIPDLFMKRVESNQDWSLMCPNECPGLDECWGEEFEELYTRYEKEGRTKRVVKAQQLWYAIIESQTETGTPYMLYKDACNRKSNQQNLGTIKSSNLCTEIVEYTNKDEIAVCNLASIALNMYVTSEKTYDFKKLASVTKVIVKNLNKIIDINYYPVPEAERSNMRHRPVGIGVQGLADAFILMRYPFESPEAQLLNIQIFETIYYAALEASCELAAEFGAYETYPGSPVSKGILQFDMWDKTPTDLWDWKLLKEKIAKHGVRNSLLMAPMPTASTAQILGNNESIEAYTSNIYTRRVLSGEFQIVNPHLLKDLTDQGLWNEDMKNQLIAQNGSIQVNSGKIPDDLKQLYKTVWEISQKTVLKMAADRGAYIDQSQSLNIHIAEPNYGKLTSMHFYGWRLGLKTGMYYLRTKPAANPIQFTLNKEKLKEMQLAKSEEENRERNTAAMVCSLANKDECLACGS</sequence>
<evidence type="ECO:0000256" key="2">
    <source>
        <dbReference type="ARBA" id="ARBA00022533"/>
    </source>
</evidence>
<evidence type="ECO:0000256" key="3">
    <source>
        <dbReference type="ARBA" id="ARBA00022741"/>
    </source>
</evidence>
<dbReference type="GO" id="GO:0005524">
    <property type="term" value="F:ATP binding"/>
    <property type="evidence" value="ECO:0007669"/>
    <property type="project" value="UniProtKB-UniRule"/>
</dbReference>
<dbReference type="PROSITE" id="PS51161">
    <property type="entry name" value="ATP_CONE"/>
    <property type="match status" value="1"/>
</dbReference>
<dbReference type="FunFam" id="3.20.70.20:FF:000001">
    <property type="entry name" value="Ribonucleoside-diphosphate reductase"/>
    <property type="match status" value="1"/>
</dbReference>
<keyword evidence="4 10" id="KW-0067">ATP-binding</keyword>
<dbReference type="SUPFAM" id="SSF51998">
    <property type="entry name" value="PFL-like glycyl radical enzymes"/>
    <property type="match status" value="1"/>
</dbReference>
<dbReference type="GO" id="GO:0005971">
    <property type="term" value="C:ribonucleoside-diphosphate reductase complex"/>
    <property type="evidence" value="ECO:0007669"/>
    <property type="project" value="UniProtKB-ARBA"/>
</dbReference>
<organism evidence="13 14">
    <name type="scientific">Nothobranchius furzeri</name>
    <name type="common">Turquoise killifish</name>
    <dbReference type="NCBI Taxonomy" id="105023"/>
    <lineage>
        <taxon>Eukaryota</taxon>
        <taxon>Metazoa</taxon>
        <taxon>Chordata</taxon>
        <taxon>Craniata</taxon>
        <taxon>Vertebrata</taxon>
        <taxon>Euteleostomi</taxon>
        <taxon>Actinopterygii</taxon>
        <taxon>Neopterygii</taxon>
        <taxon>Teleostei</taxon>
        <taxon>Neoteleostei</taxon>
        <taxon>Acanthomorphata</taxon>
        <taxon>Ovalentaria</taxon>
        <taxon>Atherinomorphae</taxon>
        <taxon>Cyprinodontiformes</taxon>
        <taxon>Nothobranchiidae</taxon>
        <taxon>Nothobranchius</taxon>
    </lineage>
</organism>
<keyword evidence="5 11" id="KW-0560">Oxidoreductase</keyword>